<dbReference type="AlphaFoldDB" id="X1QK56"/>
<comment type="caution">
    <text evidence="2">The sequence shown here is derived from an EMBL/GenBank/DDBJ whole genome shotgun (WGS) entry which is preliminary data.</text>
</comment>
<reference evidence="2" key="1">
    <citation type="journal article" date="2014" name="Front. Microbiol.">
        <title>High frequency of phylogenetically diverse reductive dehalogenase-homologous genes in deep subseafloor sedimentary metagenomes.</title>
        <authorList>
            <person name="Kawai M."/>
            <person name="Futagami T."/>
            <person name="Toyoda A."/>
            <person name="Takaki Y."/>
            <person name="Nishi S."/>
            <person name="Hori S."/>
            <person name="Arai W."/>
            <person name="Tsubouchi T."/>
            <person name="Morono Y."/>
            <person name="Uchiyama I."/>
            <person name="Ito T."/>
            <person name="Fujiyama A."/>
            <person name="Inagaki F."/>
            <person name="Takami H."/>
        </authorList>
    </citation>
    <scope>NUCLEOTIDE SEQUENCE</scope>
    <source>
        <strain evidence="2">Expedition CK06-06</strain>
    </source>
</reference>
<keyword evidence="1" id="KW-1133">Transmembrane helix</keyword>
<name>X1QK56_9ZZZZ</name>
<proteinExistence type="predicted"/>
<keyword evidence="1" id="KW-0472">Membrane</keyword>
<keyword evidence="1" id="KW-0812">Transmembrane</keyword>
<sequence>MVDRPPNLECDRLSTIKPTNEWWFYQCGGGVPEDTTGALSEIDVRAMLFHLLGIFDNKWYAKCVVGAKAGIYRNFPIYEVAELETAGLARKLGRDKVILTRSGYRSARPLWLRCLNLAKEHPVVTISMIVGIVGIIVTIVSLLAR</sequence>
<evidence type="ECO:0000313" key="2">
    <source>
        <dbReference type="EMBL" id="GAI55196.1"/>
    </source>
</evidence>
<organism evidence="2">
    <name type="scientific">marine sediment metagenome</name>
    <dbReference type="NCBI Taxonomy" id="412755"/>
    <lineage>
        <taxon>unclassified sequences</taxon>
        <taxon>metagenomes</taxon>
        <taxon>ecological metagenomes</taxon>
    </lineage>
</organism>
<dbReference type="EMBL" id="BARV01033908">
    <property type="protein sequence ID" value="GAI55196.1"/>
    <property type="molecule type" value="Genomic_DNA"/>
</dbReference>
<feature type="transmembrane region" description="Helical" evidence="1">
    <location>
        <begin position="123"/>
        <end position="144"/>
    </location>
</feature>
<gene>
    <name evidence="2" type="ORF">S06H3_53216</name>
</gene>
<accession>X1QK56</accession>
<protein>
    <submittedName>
        <fullName evidence="2">Uncharacterized protein</fullName>
    </submittedName>
</protein>
<evidence type="ECO:0000256" key="1">
    <source>
        <dbReference type="SAM" id="Phobius"/>
    </source>
</evidence>